<dbReference type="InterPro" id="IPR036638">
    <property type="entry name" value="HLH_DNA-bd_sf"/>
</dbReference>
<accession>A0A8S1F8S9</accession>
<feature type="compositionally biased region" description="Polar residues" evidence="1">
    <location>
        <begin position="126"/>
        <end position="145"/>
    </location>
</feature>
<evidence type="ECO:0000313" key="4">
    <source>
        <dbReference type="Proteomes" id="UP000494206"/>
    </source>
</evidence>
<dbReference type="GO" id="GO:0032502">
    <property type="term" value="P:developmental process"/>
    <property type="evidence" value="ECO:0007669"/>
    <property type="project" value="TreeGrafter"/>
</dbReference>
<dbReference type="Pfam" id="PF00010">
    <property type="entry name" value="HLH"/>
    <property type="match status" value="1"/>
</dbReference>
<proteinExistence type="predicted"/>
<feature type="region of interest" description="Disordered" evidence="1">
    <location>
        <begin position="126"/>
        <end position="157"/>
    </location>
</feature>
<feature type="domain" description="BHLH" evidence="2">
    <location>
        <begin position="9"/>
        <end position="63"/>
    </location>
</feature>
<evidence type="ECO:0000259" key="2">
    <source>
        <dbReference type="PROSITE" id="PS50888"/>
    </source>
</evidence>
<name>A0A8S1F8S9_9PELO</name>
<dbReference type="PROSITE" id="PS50888">
    <property type="entry name" value="BHLH"/>
    <property type="match status" value="1"/>
</dbReference>
<dbReference type="Gene3D" id="4.10.280.10">
    <property type="entry name" value="Helix-loop-helix DNA-binding domain"/>
    <property type="match status" value="1"/>
</dbReference>
<gene>
    <name evidence="3" type="ORF">CBOVIS_LOCUS9885</name>
</gene>
<dbReference type="SUPFAM" id="SSF47459">
    <property type="entry name" value="HLH, helix-loop-helix DNA-binding domain"/>
    <property type="match status" value="1"/>
</dbReference>
<dbReference type="PANTHER" id="PTHR23349:SF68">
    <property type="entry name" value="FI14601P"/>
    <property type="match status" value="1"/>
</dbReference>
<dbReference type="GO" id="GO:0000981">
    <property type="term" value="F:DNA-binding transcription factor activity, RNA polymerase II-specific"/>
    <property type="evidence" value="ECO:0007669"/>
    <property type="project" value="TreeGrafter"/>
</dbReference>
<dbReference type="InterPro" id="IPR011598">
    <property type="entry name" value="bHLH_dom"/>
</dbReference>
<sequence length="194" mass="22374">MAPRRTDEFKKERSRSKEAKRAQQLNGAFRKLLGTIPYIPEKQREVIPKIKTLRLAMRYIEHLNRILDGNWGVRTEMEPTRPLQFDDFRFIADEEIKVRNSYRDRALNDELAANLAKNAQTLKNQRNRISISENEDPSLNSSSAAGSPPYPEYLEPTSFSIPPNTTLPNVYSIYGNISPPSYIASDDKWVHHSQ</sequence>
<evidence type="ECO:0000256" key="1">
    <source>
        <dbReference type="SAM" id="MobiDB-lite"/>
    </source>
</evidence>
<dbReference type="InterPro" id="IPR050283">
    <property type="entry name" value="E-box_TF_Regulators"/>
</dbReference>
<dbReference type="OrthoDB" id="10055449at2759"/>
<comment type="caution">
    <text evidence="3">The sequence shown here is derived from an EMBL/GenBank/DDBJ whole genome shotgun (WGS) entry which is preliminary data.</text>
</comment>
<organism evidence="3 4">
    <name type="scientific">Caenorhabditis bovis</name>
    <dbReference type="NCBI Taxonomy" id="2654633"/>
    <lineage>
        <taxon>Eukaryota</taxon>
        <taxon>Metazoa</taxon>
        <taxon>Ecdysozoa</taxon>
        <taxon>Nematoda</taxon>
        <taxon>Chromadorea</taxon>
        <taxon>Rhabditida</taxon>
        <taxon>Rhabditina</taxon>
        <taxon>Rhabditomorpha</taxon>
        <taxon>Rhabditoidea</taxon>
        <taxon>Rhabditidae</taxon>
        <taxon>Peloderinae</taxon>
        <taxon>Caenorhabditis</taxon>
    </lineage>
</organism>
<dbReference type="CDD" id="cd11418">
    <property type="entry name" value="bHLH_TS_ASCL"/>
    <property type="match status" value="1"/>
</dbReference>
<dbReference type="Proteomes" id="UP000494206">
    <property type="component" value="Unassembled WGS sequence"/>
</dbReference>
<protein>
    <recommendedName>
        <fullName evidence="2">BHLH domain-containing protein</fullName>
    </recommendedName>
</protein>
<dbReference type="GO" id="GO:0046983">
    <property type="term" value="F:protein dimerization activity"/>
    <property type="evidence" value="ECO:0007669"/>
    <property type="project" value="InterPro"/>
</dbReference>
<reference evidence="3 4" key="1">
    <citation type="submission" date="2020-04" db="EMBL/GenBank/DDBJ databases">
        <authorList>
            <person name="Laetsch R D."/>
            <person name="Stevens L."/>
            <person name="Kumar S."/>
            <person name="Blaxter L. M."/>
        </authorList>
    </citation>
    <scope>NUCLEOTIDE SEQUENCE [LARGE SCALE GENOMIC DNA]</scope>
</reference>
<keyword evidence="4" id="KW-1185">Reference proteome</keyword>
<feature type="region of interest" description="Disordered" evidence="1">
    <location>
        <begin position="1"/>
        <end position="21"/>
    </location>
</feature>
<dbReference type="AlphaFoldDB" id="A0A8S1F8S9"/>
<evidence type="ECO:0000313" key="3">
    <source>
        <dbReference type="EMBL" id="CAB3408052.1"/>
    </source>
</evidence>
<dbReference type="GO" id="GO:0000977">
    <property type="term" value="F:RNA polymerase II transcription regulatory region sequence-specific DNA binding"/>
    <property type="evidence" value="ECO:0007669"/>
    <property type="project" value="TreeGrafter"/>
</dbReference>
<dbReference type="PANTHER" id="PTHR23349">
    <property type="entry name" value="BASIC HELIX-LOOP-HELIX TRANSCRIPTION FACTOR, TWIST"/>
    <property type="match status" value="1"/>
</dbReference>
<dbReference type="EMBL" id="CADEPM010000006">
    <property type="protein sequence ID" value="CAB3408052.1"/>
    <property type="molecule type" value="Genomic_DNA"/>
</dbReference>